<dbReference type="EC" id="2.4.2.1" evidence="3"/>
<feature type="binding site" evidence="3">
    <location>
        <position position="183"/>
    </location>
    <ligand>
        <name>substrate</name>
    </ligand>
</feature>
<evidence type="ECO:0000256" key="3">
    <source>
        <dbReference type="HAMAP-Rule" id="MF_01963"/>
    </source>
</evidence>
<comment type="function">
    <text evidence="3">Purine nucleoside phosphorylase which is highly specific for 6-oxopurine nucleosides. Cleaves guanosine or inosine to respective bases and sugar-1-phosphate molecules. Involved in purine salvage.</text>
</comment>
<dbReference type="GO" id="GO:0017061">
    <property type="term" value="F:S-methyl-5-thioadenosine phosphorylase activity"/>
    <property type="evidence" value="ECO:0007669"/>
    <property type="project" value="UniProtKB-EC"/>
</dbReference>
<evidence type="ECO:0000313" key="6">
    <source>
        <dbReference type="Proteomes" id="UP001239167"/>
    </source>
</evidence>
<evidence type="ECO:0000259" key="4">
    <source>
        <dbReference type="Pfam" id="PF01048"/>
    </source>
</evidence>
<comment type="pathway">
    <text evidence="3">Purine metabolism; purine nucleoside salvage.</text>
</comment>
<keyword evidence="3" id="KW-0660">Purine salvage</keyword>
<organism evidence="5 6">
    <name type="scientific">Pectinatus haikarae</name>
    <dbReference type="NCBI Taxonomy" id="349096"/>
    <lineage>
        <taxon>Bacteria</taxon>
        <taxon>Bacillati</taxon>
        <taxon>Bacillota</taxon>
        <taxon>Negativicutes</taxon>
        <taxon>Selenomonadales</taxon>
        <taxon>Selenomonadaceae</taxon>
        <taxon>Pectinatus</taxon>
    </lineage>
</organism>
<dbReference type="Proteomes" id="UP001239167">
    <property type="component" value="Unassembled WGS sequence"/>
</dbReference>
<feature type="binding site" evidence="3">
    <location>
        <begin position="83"/>
        <end position="84"/>
    </location>
    <ligand>
        <name>phosphate</name>
        <dbReference type="ChEBI" id="CHEBI:43474"/>
    </ligand>
</feature>
<name>A0ABT9Y5W5_9FIRM</name>
<evidence type="ECO:0000313" key="5">
    <source>
        <dbReference type="EMBL" id="MDQ0203038.1"/>
    </source>
</evidence>
<dbReference type="InterPro" id="IPR035994">
    <property type="entry name" value="Nucleoside_phosphorylase_sf"/>
</dbReference>
<reference evidence="5 6" key="1">
    <citation type="submission" date="2023-07" db="EMBL/GenBank/DDBJ databases">
        <title>Genomic Encyclopedia of Type Strains, Phase IV (KMG-IV): sequencing the most valuable type-strain genomes for metagenomic binning, comparative biology and taxonomic classification.</title>
        <authorList>
            <person name="Goeker M."/>
        </authorList>
    </citation>
    <scope>NUCLEOTIDE SEQUENCE [LARGE SCALE GENOMIC DNA]</scope>
    <source>
        <strain evidence="5 6">DSM 16980</strain>
    </source>
</reference>
<dbReference type="HAMAP" id="MF_01963">
    <property type="entry name" value="MTAP"/>
    <property type="match status" value="1"/>
</dbReference>
<keyword evidence="6" id="KW-1185">Reference proteome</keyword>
<dbReference type="InterPro" id="IPR010044">
    <property type="entry name" value="MTAP"/>
</dbReference>
<dbReference type="NCBIfam" id="TIGR01694">
    <property type="entry name" value="MTAP"/>
    <property type="match status" value="1"/>
</dbReference>
<feature type="binding site" evidence="3">
    <location>
        <begin position="50"/>
        <end position="51"/>
    </location>
    <ligand>
        <name>phosphate</name>
        <dbReference type="ChEBI" id="CHEBI:43474"/>
    </ligand>
</feature>
<comment type="miscellaneous">
    <text evidence="3">Although this enzyme belongs to the family of MTA phosphorylases based on sequence homology, it has been shown that conserved amino acid substitutions in the substrate binding pocket convert the substrate specificity of this enzyme from 6-aminopurines to 6-oxopurines.</text>
</comment>
<keyword evidence="2 3" id="KW-0808">Transferase</keyword>
<dbReference type="Pfam" id="PF01048">
    <property type="entry name" value="PNP_UDP_1"/>
    <property type="match status" value="1"/>
</dbReference>
<dbReference type="PANTHER" id="PTHR42679:SF2">
    <property type="entry name" value="S-METHYL-5'-THIOADENOSINE PHOSPHORYLASE"/>
    <property type="match status" value="1"/>
</dbReference>
<feature type="binding site" evidence="3">
    <location>
        <position position="10"/>
    </location>
    <ligand>
        <name>phosphate</name>
        <dbReference type="ChEBI" id="CHEBI:43474"/>
    </ligand>
</feature>
<feature type="domain" description="Nucleoside phosphorylase" evidence="4">
    <location>
        <begin position="3"/>
        <end position="241"/>
    </location>
</feature>
<dbReference type="CDD" id="cd09010">
    <property type="entry name" value="MTAP_SsMTAPII_like_MTIP"/>
    <property type="match status" value="1"/>
</dbReference>
<dbReference type="InterPro" id="IPR000845">
    <property type="entry name" value="Nucleoside_phosphorylase_d"/>
</dbReference>
<sequence length="265" mass="28716">MPEIAIIGGTGVYDPSILTDIHDDSITTPFGEVSFKTGIYNGVEVAFIPRHGSHHSIPPHKINYRANIWAIKKIGVKKIFATTAVGSLNPSMKPGDFVLIDQFLDFTKSRITTFFEGKDGKVVHADVSEPYCPHLRQVLKKAAGELGITAHMGGTYVCTEGPRFETPAEIKMYARFGGDLVGMTNVPEVTLAHEAEMCYATVSMVTNQAAGISQTPLTHAEVVATMEKNGANIKNLIMKSIELLTSVKEECHCASTIAEFGGFNI</sequence>
<gene>
    <name evidence="5" type="ORF">J2S01_000734</name>
</gene>
<dbReference type="PANTHER" id="PTHR42679">
    <property type="entry name" value="S-METHYL-5'-THIOADENOSINE PHOSPHORYLASE"/>
    <property type="match status" value="1"/>
</dbReference>
<dbReference type="NCBIfam" id="NF006599">
    <property type="entry name" value="PRK09136.1"/>
    <property type="match status" value="1"/>
</dbReference>
<evidence type="ECO:0000256" key="2">
    <source>
        <dbReference type="ARBA" id="ARBA00022679"/>
    </source>
</evidence>
<dbReference type="InterPro" id="IPR018099">
    <property type="entry name" value="Purine_phosphorylase-2_CS"/>
</dbReference>
<comment type="caution">
    <text evidence="5">The sequence shown here is derived from an EMBL/GenBank/DDBJ whole genome shotgun (WGS) entry which is preliminary data.</text>
</comment>
<dbReference type="EMBL" id="JAUSUE010000003">
    <property type="protein sequence ID" value="MDQ0203038.1"/>
    <property type="molecule type" value="Genomic_DNA"/>
</dbReference>
<comment type="subunit">
    <text evidence="3">Homohexamer. Dimer of a homotrimer.</text>
</comment>
<feature type="site" description="Important for substrate specificity" evidence="3">
    <location>
        <position position="165"/>
    </location>
</feature>
<comment type="similarity">
    <text evidence="3">Belongs to the PNP/MTAP phosphorylase family. MTAP subfamily.</text>
</comment>
<comment type="catalytic activity">
    <reaction evidence="3">
        <text>a purine D-ribonucleoside + phosphate = a purine nucleobase + alpha-D-ribose 1-phosphate</text>
        <dbReference type="Rhea" id="RHEA:19805"/>
        <dbReference type="ChEBI" id="CHEBI:26386"/>
        <dbReference type="ChEBI" id="CHEBI:43474"/>
        <dbReference type="ChEBI" id="CHEBI:57720"/>
        <dbReference type="ChEBI" id="CHEBI:142355"/>
        <dbReference type="EC" id="2.4.2.1"/>
    </reaction>
</comment>
<feature type="binding site" evidence="3">
    <location>
        <begin position="207"/>
        <end position="209"/>
    </location>
    <ligand>
        <name>substrate</name>
    </ligand>
</feature>
<feature type="site" description="Important for substrate specificity" evidence="3">
    <location>
        <position position="219"/>
    </location>
</feature>
<protein>
    <recommendedName>
        <fullName evidence="3">Probable 6-oxopurine nucleoside phosphorylase</fullName>
        <ecNumber evidence="3">2.4.2.1</ecNumber>
    </recommendedName>
    <alternativeName>
        <fullName evidence="3">Purine nucleoside phosphorylase</fullName>
        <shortName evidence="3">PNP</shortName>
    </alternativeName>
</protein>
<dbReference type="RefSeq" id="WP_196603257.1">
    <property type="nucleotide sequence ID" value="NZ_CP116940.1"/>
</dbReference>
<feature type="binding site" evidence="3">
    <location>
        <position position="184"/>
    </location>
    <ligand>
        <name>phosphate</name>
        <dbReference type="ChEBI" id="CHEBI:43474"/>
    </ligand>
</feature>
<dbReference type="PROSITE" id="PS01240">
    <property type="entry name" value="PNP_MTAP_2"/>
    <property type="match status" value="1"/>
</dbReference>
<keyword evidence="1 3" id="KW-0328">Glycosyltransferase</keyword>
<accession>A0ABT9Y5W5</accession>
<dbReference type="Gene3D" id="3.40.50.1580">
    <property type="entry name" value="Nucleoside phosphorylase domain"/>
    <property type="match status" value="1"/>
</dbReference>
<dbReference type="SUPFAM" id="SSF53167">
    <property type="entry name" value="Purine and uridine phosphorylases"/>
    <property type="match status" value="1"/>
</dbReference>
<evidence type="ECO:0000256" key="1">
    <source>
        <dbReference type="ARBA" id="ARBA00022676"/>
    </source>
</evidence>
<proteinExistence type="inferred from homology"/>